<keyword evidence="5" id="KW-1185">Reference proteome</keyword>
<comment type="subcellular location">
    <subcellularLocation>
        <location evidence="1">Nucleus</location>
    </subcellularLocation>
</comment>
<evidence type="ECO:0000313" key="4">
    <source>
        <dbReference type="EMBL" id="CAG9332463.1"/>
    </source>
</evidence>
<keyword evidence="2" id="KW-0539">Nucleus</keyword>
<proteinExistence type="predicted"/>
<protein>
    <recommendedName>
        <fullName evidence="3">CCT domain-containing protein</fullName>
    </recommendedName>
</protein>
<dbReference type="Proteomes" id="UP001162131">
    <property type="component" value="Unassembled WGS sequence"/>
</dbReference>
<evidence type="ECO:0000313" key="5">
    <source>
        <dbReference type="Proteomes" id="UP001162131"/>
    </source>
</evidence>
<dbReference type="PANTHER" id="PTHR31319">
    <property type="entry name" value="ZINC FINGER PROTEIN CONSTANS-LIKE 4"/>
    <property type="match status" value="1"/>
</dbReference>
<evidence type="ECO:0000256" key="1">
    <source>
        <dbReference type="ARBA" id="ARBA00004123"/>
    </source>
</evidence>
<comment type="caution">
    <text evidence="4">The sequence shown here is derived from an EMBL/GenBank/DDBJ whole genome shotgun (WGS) entry which is preliminary data.</text>
</comment>
<sequence length="128" mass="14512">MESPGFSSESSYDPEIVMPIAIKPVTHFLLVPASQFIMNPDNTYLGSLTKSERASKVKRYLDKKHSRVYDKKVRYQSRKESADKRVRVCGRFVKQEVPSRSSTEDEISMACFKIDSDPAVDENSMAAL</sequence>
<dbReference type="Pfam" id="PF06203">
    <property type="entry name" value="CCT"/>
    <property type="match status" value="1"/>
</dbReference>
<accession>A0AAU9JXQ0</accession>
<dbReference type="InterPro" id="IPR010402">
    <property type="entry name" value="CCT_domain"/>
</dbReference>
<feature type="domain" description="CCT" evidence="3">
    <location>
        <begin position="53"/>
        <end position="95"/>
    </location>
</feature>
<dbReference type="GO" id="GO:0005634">
    <property type="term" value="C:nucleus"/>
    <property type="evidence" value="ECO:0007669"/>
    <property type="project" value="UniProtKB-SubCell"/>
</dbReference>
<dbReference type="PANTHER" id="PTHR31319:SF77">
    <property type="entry name" value="ZINC FINGER PROTEIN CONSTANS-LIKE 4"/>
    <property type="match status" value="1"/>
</dbReference>
<organism evidence="4 5">
    <name type="scientific">Blepharisma stoltei</name>
    <dbReference type="NCBI Taxonomy" id="1481888"/>
    <lineage>
        <taxon>Eukaryota</taxon>
        <taxon>Sar</taxon>
        <taxon>Alveolata</taxon>
        <taxon>Ciliophora</taxon>
        <taxon>Postciliodesmatophora</taxon>
        <taxon>Heterotrichea</taxon>
        <taxon>Heterotrichida</taxon>
        <taxon>Blepharismidae</taxon>
        <taxon>Blepharisma</taxon>
    </lineage>
</organism>
<gene>
    <name evidence="4" type="ORF">BSTOLATCC_MIC55909</name>
</gene>
<dbReference type="PROSITE" id="PS51017">
    <property type="entry name" value="CCT"/>
    <property type="match status" value="1"/>
</dbReference>
<dbReference type="InterPro" id="IPR045281">
    <property type="entry name" value="CONSTANS-like"/>
</dbReference>
<dbReference type="EMBL" id="CAJZBQ010000054">
    <property type="protein sequence ID" value="CAG9332463.1"/>
    <property type="molecule type" value="Genomic_DNA"/>
</dbReference>
<evidence type="ECO:0000256" key="2">
    <source>
        <dbReference type="ARBA" id="ARBA00023242"/>
    </source>
</evidence>
<evidence type="ECO:0000259" key="3">
    <source>
        <dbReference type="PROSITE" id="PS51017"/>
    </source>
</evidence>
<reference evidence="4" key="1">
    <citation type="submission" date="2021-09" db="EMBL/GenBank/DDBJ databases">
        <authorList>
            <consortium name="AG Swart"/>
            <person name="Singh M."/>
            <person name="Singh A."/>
            <person name="Seah K."/>
            <person name="Emmerich C."/>
        </authorList>
    </citation>
    <scope>NUCLEOTIDE SEQUENCE</scope>
    <source>
        <strain evidence="4">ATCC30299</strain>
    </source>
</reference>
<name>A0AAU9JXQ0_9CILI</name>
<dbReference type="AlphaFoldDB" id="A0AAU9JXQ0"/>